<proteinExistence type="predicted"/>
<reference evidence="3" key="1">
    <citation type="submission" date="2022-11" db="UniProtKB">
        <authorList>
            <consortium name="WormBaseParasite"/>
        </authorList>
    </citation>
    <scope>IDENTIFICATION</scope>
</reference>
<sequence length="697" mass="77885">MFKIVVGIDFNVRVLPTEYSWNVKVTSEAFNVNDHVQIITSNGQSNYITFVLDKKSKSWWRKNSTNTIVVSVESTTPIEGQIRSQTWTLSPNPGNSRTGNFYDFNKVHQFNFGQYKPDENNGLFMDIQSNYGAFEGVMLAKAQTIDDHAEINEEIEQIINVHSVANIPEEFKKYFASISGFNEEIELSREQFYGAEIIRLDLMCKTSKPTLLRTVSSASPMSSAIKLFRSSSSKSLTTNSSEPSAIEKYIKNHDNSELKVNLYMKVKCGNKHNKADFFAKDVVYKINNARHYACIKCKTSFMKHKDVYHSPTIVRYQLPSLERTIKNPILQNGNGLGFTYEFDFAKQKQDMSINLNFVQHVDLPPNNSHNESTSSHVPEYGYETPTHPTNVSTNFHHLNLRDEDDGSESEPEGPNYAAMAEGQGIQLNFDEASISSGSSGKKSSRRPPKPVSPPTNNEKAQQISMQKRPQRKLTTTRSMPVERGSSNDLNDSGHSSNNTGHANNDAAAMHHAGGMGQFQGYGQSQQWPPSEYPPAYYGYNQAMFGHHLSFNNANMHGNFGGQKTFNRSESLPVDHQNGGGYTGSYPYSPSPSSYWTDTSSDYSSSQTSLSGPGNDSMNIRENVILGTQPGYQQFDSSSGSHSYGGNNGSNNDGNNGRHSWNGHNGGESWNDHIQNHQMNQQWNETPCQDDEPGCHLM</sequence>
<feature type="region of interest" description="Disordered" evidence="1">
    <location>
        <begin position="433"/>
        <end position="507"/>
    </location>
</feature>
<accession>A0A914KK51</accession>
<dbReference type="Proteomes" id="UP000887563">
    <property type="component" value="Unplaced"/>
</dbReference>
<feature type="region of interest" description="Disordered" evidence="1">
    <location>
        <begin position="590"/>
        <end position="671"/>
    </location>
</feature>
<protein>
    <submittedName>
        <fullName evidence="3">C2H2-type domain-containing protein</fullName>
    </submittedName>
</protein>
<feature type="compositionally biased region" description="Polar residues" evidence="1">
    <location>
        <begin position="455"/>
        <end position="499"/>
    </location>
</feature>
<feature type="compositionally biased region" description="Polar residues" evidence="1">
    <location>
        <begin position="365"/>
        <end position="376"/>
    </location>
</feature>
<evidence type="ECO:0000256" key="1">
    <source>
        <dbReference type="SAM" id="MobiDB-lite"/>
    </source>
</evidence>
<organism evidence="2 3">
    <name type="scientific">Meloidogyne incognita</name>
    <name type="common">Southern root-knot nematode worm</name>
    <name type="synonym">Oxyuris incognita</name>
    <dbReference type="NCBI Taxonomy" id="6306"/>
    <lineage>
        <taxon>Eukaryota</taxon>
        <taxon>Metazoa</taxon>
        <taxon>Ecdysozoa</taxon>
        <taxon>Nematoda</taxon>
        <taxon>Chromadorea</taxon>
        <taxon>Rhabditida</taxon>
        <taxon>Tylenchina</taxon>
        <taxon>Tylenchomorpha</taxon>
        <taxon>Tylenchoidea</taxon>
        <taxon>Meloidogynidae</taxon>
        <taxon>Meloidogyninae</taxon>
        <taxon>Meloidogyne</taxon>
        <taxon>Meloidogyne incognita group</taxon>
    </lineage>
</organism>
<feature type="region of interest" description="Disordered" evidence="1">
    <location>
        <begin position="566"/>
        <end position="585"/>
    </location>
</feature>
<feature type="region of interest" description="Disordered" evidence="1">
    <location>
        <begin position="364"/>
        <end position="394"/>
    </location>
</feature>
<dbReference type="AlphaFoldDB" id="A0A914KK51"/>
<dbReference type="WBParaSite" id="Minc3s00029g01778">
    <property type="protein sequence ID" value="Minc3s00029g01778"/>
    <property type="gene ID" value="Minc3s00029g01778"/>
</dbReference>
<feature type="compositionally biased region" description="Low complexity" evidence="1">
    <location>
        <begin position="590"/>
        <end position="611"/>
    </location>
</feature>
<evidence type="ECO:0000313" key="2">
    <source>
        <dbReference type="Proteomes" id="UP000887563"/>
    </source>
</evidence>
<evidence type="ECO:0000313" key="3">
    <source>
        <dbReference type="WBParaSite" id="Minc3s00029g01778"/>
    </source>
</evidence>
<feature type="compositionally biased region" description="Low complexity" evidence="1">
    <location>
        <begin position="636"/>
        <end position="656"/>
    </location>
</feature>
<keyword evidence="2" id="KW-1185">Reference proteome</keyword>
<name>A0A914KK51_MELIC</name>